<dbReference type="PROSITE" id="PS50887">
    <property type="entry name" value="GGDEF"/>
    <property type="match status" value="1"/>
</dbReference>
<name>A0A263BRE0_9BACI</name>
<accession>A0A263BRE0</accession>
<dbReference type="Gene3D" id="3.30.70.270">
    <property type="match status" value="1"/>
</dbReference>
<evidence type="ECO:0000313" key="5">
    <source>
        <dbReference type="Proteomes" id="UP000217083"/>
    </source>
</evidence>
<dbReference type="GO" id="GO:0000166">
    <property type="term" value="F:nucleotide binding"/>
    <property type="evidence" value="ECO:0007669"/>
    <property type="project" value="UniProtKB-KW"/>
</dbReference>
<evidence type="ECO:0000313" key="4">
    <source>
        <dbReference type="EMBL" id="OZM56254.1"/>
    </source>
</evidence>
<evidence type="ECO:0000256" key="2">
    <source>
        <dbReference type="ARBA" id="ARBA00023118"/>
    </source>
</evidence>
<dbReference type="AlphaFoldDB" id="A0A263BRE0"/>
<dbReference type="EMBL" id="NPIA01000007">
    <property type="protein sequence ID" value="OZM56254.1"/>
    <property type="molecule type" value="Genomic_DNA"/>
</dbReference>
<keyword evidence="2" id="KW-0051">Antiviral defense</keyword>
<organism evidence="4 5">
    <name type="scientific">Lottiidibacillus patelloidae</name>
    <dbReference type="NCBI Taxonomy" id="2670334"/>
    <lineage>
        <taxon>Bacteria</taxon>
        <taxon>Bacillati</taxon>
        <taxon>Bacillota</taxon>
        <taxon>Bacilli</taxon>
        <taxon>Bacillales</taxon>
        <taxon>Bacillaceae</taxon>
        <taxon>Lottiidibacillus</taxon>
    </lineage>
</organism>
<dbReference type="GO" id="GO:0051607">
    <property type="term" value="P:defense response to virus"/>
    <property type="evidence" value="ECO:0007669"/>
    <property type="project" value="UniProtKB-KW"/>
</dbReference>
<dbReference type="InterPro" id="IPR000160">
    <property type="entry name" value="GGDEF_dom"/>
</dbReference>
<gene>
    <name evidence="4" type="ORF">CIB95_12585</name>
</gene>
<reference evidence="4 5" key="2">
    <citation type="submission" date="2017-09" db="EMBL/GenBank/DDBJ databases">
        <title>Bacillus patelloidae sp. nov., isolated from the intestinal tract of a marine limpet.</title>
        <authorList>
            <person name="Liu R."/>
            <person name="Dong C."/>
            <person name="Shao Z."/>
        </authorList>
    </citation>
    <scope>NUCLEOTIDE SEQUENCE [LARGE SCALE GENOMIC DNA]</scope>
    <source>
        <strain evidence="4 5">SA5d-4</strain>
    </source>
</reference>
<evidence type="ECO:0000259" key="3">
    <source>
        <dbReference type="PROSITE" id="PS50887"/>
    </source>
</evidence>
<keyword evidence="5" id="KW-1185">Reference proteome</keyword>
<dbReference type="RefSeq" id="WP_094925709.1">
    <property type="nucleotide sequence ID" value="NZ_NPIA01000007.1"/>
</dbReference>
<dbReference type="InterPro" id="IPR043128">
    <property type="entry name" value="Rev_trsase/Diguanyl_cyclase"/>
</dbReference>
<sequence length="557" mass="64425">MLLNYLLLLDTDKIKEYVFASSKLKEIRGASMLLETLNVEKTKKVILDYFGFSENKLEENDKFRIIYLDGGSGKVEFAEEEDAKNCGELIEGLYRKWTNSASISWEVVELNHDAYYESVSKGEFKLRQKKQAGRSYGQNKHLGIIYRCSHSGYEMVEDIQQEFYEVNKVEQKYKTLSKRNETEVPFAKISPSSVIKQAFYDEYKEVSSPIRENLAEIYNDSFEWPKQLSVIGKAAGNNEIGLLYFDGNSMNKLLKKIKTSEGYREFSKHLKNCIRKSVIDTIIKLYPTTDSFPLLVNNDEGTDDSDKVNVLPIELILTAGDDLIVAVPSNKAMEFASSFLRKFAIYSKETFKYQREIDPNWRGLTMSAGVAIAKASFPIKYLVPLAEQLLRSAKKKNYELKLDGVTDAEELSTLDYTVVSMSSNPDLNSIRSQQLRRSTKDGEYLLTKRPYTLTQWQQLQNVIESMKEHKLPSSKIKAFYHLHFLEEWEANYYYGKYIGNLSDDLREDFKELYKILYEGQSAESLWVNENDYDSSPLIDAFEIYRYLEGGNRQWQTS</sequence>
<protein>
    <recommendedName>
        <fullName evidence="3">GGDEF domain-containing protein</fullName>
    </recommendedName>
</protein>
<dbReference type="Proteomes" id="UP000217083">
    <property type="component" value="Unassembled WGS sequence"/>
</dbReference>
<evidence type="ECO:0000256" key="1">
    <source>
        <dbReference type="ARBA" id="ARBA00022741"/>
    </source>
</evidence>
<keyword evidence="1" id="KW-0547">Nucleotide-binding</keyword>
<comment type="caution">
    <text evidence="4">The sequence shown here is derived from an EMBL/GenBank/DDBJ whole genome shotgun (WGS) entry which is preliminary data.</text>
</comment>
<proteinExistence type="predicted"/>
<dbReference type="Pfam" id="PF22335">
    <property type="entry name" value="Cas10-Cmr2_palm2"/>
    <property type="match status" value="1"/>
</dbReference>
<reference evidence="5" key="1">
    <citation type="submission" date="2017-08" db="EMBL/GenBank/DDBJ databases">
        <authorList>
            <person name="Huang Z."/>
        </authorList>
    </citation>
    <scope>NUCLEOTIDE SEQUENCE [LARGE SCALE GENOMIC DNA]</scope>
    <source>
        <strain evidence="5">SA5d-4</strain>
    </source>
</reference>
<dbReference type="InterPro" id="IPR054767">
    <property type="entry name" value="Cas10-Cmr2_palm2"/>
</dbReference>
<feature type="domain" description="GGDEF" evidence="3">
    <location>
        <begin position="238"/>
        <end position="404"/>
    </location>
</feature>